<feature type="region of interest" description="Disordered" evidence="1">
    <location>
        <begin position="1"/>
        <end position="64"/>
    </location>
</feature>
<keyword evidence="3" id="KW-1185">Reference proteome</keyword>
<proteinExistence type="predicted"/>
<dbReference type="InterPro" id="IPR046341">
    <property type="entry name" value="SET_dom_sf"/>
</dbReference>
<dbReference type="STRING" id="62062.ENSHHUP00000004869"/>
<accession>A0A4W5JYF1</accession>
<protein>
    <submittedName>
        <fullName evidence="2">Si:ch211-263k4.2</fullName>
    </submittedName>
</protein>
<evidence type="ECO:0000256" key="1">
    <source>
        <dbReference type="SAM" id="MobiDB-lite"/>
    </source>
</evidence>
<feature type="compositionally biased region" description="Basic residues" evidence="1">
    <location>
        <begin position="38"/>
        <end position="54"/>
    </location>
</feature>
<dbReference type="Ensembl" id="ENSHHUT00000005029.1">
    <property type="protein sequence ID" value="ENSHHUP00000004869.1"/>
    <property type="gene ID" value="ENSHHUG00000003018.1"/>
</dbReference>
<reference evidence="3" key="1">
    <citation type="submission" date="2018-06" db="EMBL/GenBank/DDBJ databases">
        <title>Genome assembly of Danube salmon.</title>
        <authorList>
            <person name="Macqueen D.J."/>
            <person name="Gundappa M.K."/>
        </authorList>
    </citation>
    <scope>NUCLEOTIDE SEQUENCE [LARGE SCALE GENOMIC DNA]</scope>
</reference>
<reference evidence="2" key="3">
    <citation type="submission" date="2025-09" db="UniProtKB">
        <authorList>
            <consortium name="Ensembl"/>
        </authorList>
    </citation>
    <scope>IDENTIFICATION</scope>
</reference>
<dbReference type="Gene3D" id="2.170.270.10">
    <property type="entry name" value="SET domain"/>
    <property type="match status" value="1"/>
</dbReference>
<dbReference type="GeneTree" id="ENSGT00390000012265"/>
<dbReference type="AlphaFoldDB" id="A0A4W5JYF1"/>
<evidence type="ECO:0000313" key="2">
    <source>
        <dbReference type="Ensembl" id="ENSHHUP00000004869.1"/>
    </source>
</evidence>
<reference evidence="2" key="2">
    <citation type="submission" date="2025-08" db="UniProtKB">
        <authorList>
            <consortium name="Ensembl"/>
        </authorList>
    </citation>
    <scope>IDENTIFICATION</scope>
</reference>
<name>A0A4W5JYF1_9TELE</name>
<organism evidence="2 3">
    <name type="scientific">Hucho hucho</name>
    <name type="common">huchen</name>
    <dbReference type="NCBI Taxonomy" id="62062"/>
    <lineage>
        <taxon>Eukaryota</taxon>
        <taxon>Metazoa</taxon>
        <taxon>Chordata</taxon>
        <taxon>Craniata</taxon>
        <taxon>Vertebrata</taxon>
        <taxon>Euteleostomi</taxon>
        <taxon>Actinopterygii</taxon>
        <taxon>Neopterygii</taxon>
        <taxon>Teleostei</taxon>
        <taxon>Protacanthopterygii</taxon>
        <taxon>Salmoniformes</taxon>
        <taxon>Salmonidae</taxon>
        <taxon>Salmoninae</taxon>
        <taxon>Hucho</taxon>
    </lineage>
</organism>
<sequence>MHETEAHLLAGGVDSGEEETEDSIMSPISVGPLSPHLNNHHLHPHHHHSHHHHHEIPFPPKEGSPYEVPVYIPDDIPVPSDLELRESSVPGAGLGIWAKTRIGMGEHFGPHSALQSATVKDSSFGWEVGHCSVGIL</sequence>
<evidence type="ECO:0000313" key="3">
    <source>
        <dbReference type="Proteomes" id="UP000314982"/>
    </source>
</evidence>
<dbReference type="Proteomes" id="UP000314982">
    <property type="component" value="Unassembled WGS sequence"/>
</dbReference>